<proteinExistence type="predicted"/>
<dbReference type="EMBL" id="ML993590">
    <property type="protein sequence ID" value="KAF2168633.1"/>
    <property type="molecule type" value="Genomic_DNA"/>
</dbReference>
<dbReference type="AlphaFoldDB" id="A0A6A6CPN6"/>
<protein>
    <recommendedName>
        <fullName evidence="3">F-box domain-containing protein</fullName>
    </recommendedName>
</protein>
<keyword evidence="2" id="KW-1185">Reference proteome</keyword>
<name>A0A6A6CPN6_ZASCE</name>
<reference evidence="1" key="1">
    <citation type="journal article" date="2020" name="Stud. Mycol.">
        <title>101 Dothideomycetes genomes: a test case for predicting lifestyles and emergence of pathogens.</title>
        <authorList>
            <person name="Haridas S."/>
            <person name="Albert R."/>
            <person name="Binder M."/>
            <person name="Bloem J."/>
            <person name="Labutti K."/>
            <person name="Salamov A."/>
            <person name="Andreopoulos B."/>
            <person name="Baker S."/>
            <person name="Barry K."/>
            <person name="Bills G."/>
            <person name="Bluhm B."/>
            <person name="Cannon C."/>
            <person name="Castanera R."/>
            <person name="Culley D."/>
            <person name="Daum C."/>
            <person name="Ezra D."/>
            <person name="Gonzalez J."/>
            <person name="Henrissat B."/>
            <person name="Kuo A."/>
            <person name="Liang C."/>
            <person name="Lipzen A."/>
            <person name="Lutzoni F."/>
            <person name="Magnuson J."/>
            <person name="Mondo S."/>
            <person name="Nolan M."/>
            <person name="Ohm R."/>
            <person name="Pangilinan J."/>
            <person name="Park H.-J."/>
            <person name="Ramirez L."/>
            <person name="Alfaro M."/>
            <person name="Sun H."/>
            <person name="Tritt A."/>
            <person name="Yoshinaga Y."/>
            <person name="Zwiers L.-H."/>
            <person name="Turgeon B."/>
            <person name="Goodwin S."/>
            <person name="Spatafora J."/>
            <person name="Crous P."/>
            <person name="Grigoriev I."/>
        </authorList>
    </citation>
    <scope>NUCLEOTIDE SEQUENCE</scope>
    <source>
        <strain evidence="1">ATCC 36951</strain>
    </source>
</reference>
<accession>A0A6A6CPN6</accession>
<evidence type="ECO:0000313" key="2">
    <source>
        <dbReference type="Proteomes" id="UP000799537"/>
    </source>
</evidence>
<organism evidence="1 2">
    <name type="scientific">Zasmidium cellare ATCC 36951</name>
    <dbReference type="NCBI Taxonomy" id="1080233"/>
    <lineage>
        <taxon>Eukaryota</taxon>
        <taxon>Fungi</taxon>
        <taxon>Dikarya</taxon>
        <taxon>Ascomycota</taxon>
        <taxon>Pezizomycotina</taxon>
        <taxon>Dothideomycetes</taxon>
        <taxon>Dothideomycetidae</taxon>
        <taxon>Mycosphaerellales</taxon>
        <taxon>Mycosphaerellaceae</taxon>
        <taxon>Zasmidium</taxon>
    </lineage>
</organism>
<dbReference type="Proteomes" id="UP000799537">
    <property type="component" value="Unassembled WGS sequence"/>
</dbReference>
<evidence type="ECO:0008006" key="3">
    <source>
        <dbReference type="Google" id="ProtNLM"/>
    </source>
</evidence>
<sequence length="316" mass="36200">MDNDSDNKASVHFLDLPQEIRDLVYLYFRSYSWIDITQMPDRIQQPSISKVSKRVRKESLDVFYGKNRFMLDMRGWKNGAWPKSWTPVDIFTRWVKAIGDENAARLRHVSFYLQNFAVHYTISSGQDKDTPRIVAKFRQTRSNFESFDISERAPAGYTVKVAMKRAEQHLCYKAGALAKRVGDRNLGVKDVLELCKFVESLKPALCSAMGMGWKGAFIEEDPSQSIFGMPHMMACNECGYYRVSEVNARPSLGCRQRISRSARSAWDRRHSPFTPARLPQPFSRLHIPSPLLSILSGPQCAPDPSSRSLWQQHQVS</sequence>
<gene>
    <name evidence="1" type="ORF">M409DRAFT_53272</name>
</gene>
<dbReference type="RefSeq" id="XP_033669522.1">
    <property type="nucleotide sequence ID" value="XM_033812324.1"/>
</dbReference>
<dbReference type="GeneID" id="54565596"/>
<evidence type="ECO:0000313" key="1">
    <source>
        <dbReference type="EMBL" id="KAF2168633.1"/>
    </source>
</evidence>
<dbReference type="OrthoDB" id="4217619at2759"/>